<keyword evidence="2" id="KW-1185">Reference proteome</keyword>
<evidence type="ECO:0000313" key="2">
    <source>
        <dbReference type="Proteomes" id="UP000276587"/>
    </source>
</evidence>
<evidence type="ECO:0000313" key="1">
    <source>
        <dbReference type="EMBL" id="RMP14998.1"/>
    </source>
</evidence>
<reference evidence="1 2" key="1">
    <citation type="submission" date="2018-08" db="EMBL/GenBank/DDBJ databases">
        <title>Recombination of ecologically and evolutionarily significant loci maintains genetic cohesion in the Pseudomonas syringae species complex.</title>
        <authorList>
            <person name="Dillon M."/>
            <person name="Thakur S."/>
            <person name="Almeida R.N.D."/>
            <person name="Weir B.S."/>
            <person name="Guttman D.S."/>
        </authorList>
    </citation>
    <scope>NUCLEOTIDE SEQUENCE [LARGE SCALE GENOMIC DNA]</scope>
    <source>
        <strain evidence="1 2">ICMP 3555</strain>
    </source>
</reference>
<dbReference type="EMBL" id="RBQF01000018">
    <property type="protein sequence ID" value="RMP14998.1"/>
    <property type="molecule type" value="Genomic_DNA"/>
</dbReference>
<comment type="caution">
    <text evidence="1">The sequence shown here is derived from an EMBL/GenBank/DDBJ whole genome shotgun (WGS) entry which is preliminary data.</text>
</comment>
<dbReference type="Proteomes" id="UP000276587">
    <property type="component" value="Unassembled WGS sequence"/>
</dbReference>
<dbReference type="AlphaFoldDB" id="A0A3M4B772"/>
<accession>A0A3M4B772</accession>
<protein>
    <submittedName>
        <fullName evidence="1">Uncharacterized protein</fullName>
    </submittedName>
</protein>
<organism evidence="1 2">
    <name type="scientific">Pseudomonas marginalis pv. marginalis</name>
    <dbReference type="NCBI Taxonomy" id="97473"/>
    <lineage>
        <taxon>Bacteria</taxon>
        <taxon>Pseudomonadati</taxon>
        <taxon>Pseudomonadota</taxon>
        <taxon>Gammaproteobacteria</taxon>
        <taxon>Pseudomonadales</taxon>
        <taxon>Pseudomonadaceae</taxon>
        <taxon>Pseudomonas</taxon>
    </lineage>
</organism>
<dbReference type="SUPFAM" id="SSF69318">
    <property type="entry name" value="Integrin alpha N-terminal domain"/>
    <property type="match status" value="1"/>
</dbReference>
<dbReference type="InterPro" id="IPR028994">
    <property type="entry name" value="Integrin_alpha_N"/>
</dbReference>
<name>A0A3M4B772_PSEMA</name>
<dbReference type="RefSeq" id="WP_064054342.1">
    <property type="nucleotide sequence ID" value="NZ_RBPW01000007.1"/>
</dbReference>
<gene>
    <name evidence="1" type="ORF">ALQ29_02092</name>
</gene>
<sequence length="187" mass="21412">MRYLKVIAQDRSYSGRPDTVVLQFCATVAGSKEAVINNAYALDINEDGDIDVCLGDVTNNKLESTRDHQLLSKFAGAYLKFNWFSSGLASMRYMHIFTEDFYKDGTPDTVRLHLYKGFGPITKKTRVMWNAAYDFDNDGALEWNIHFDVNHDGVIDDIDRTLVQQLAETYLRFKWHEPEGAPRCNGR</sequence>
<proteinExistence type="predicted"/>